<dbReference type="AlphaFoldDB" id="A0A9N9NJN3"/>
<gene>
    <name evidence="1" type="ORF">DERYTH_LOCUS15797</name>
</gene>
<comment type="caution">
    <text evidence="1">The sequence shown here is derived from an EMBL/GenBank/DDBJ whole genome shotgun (WGS) entry which is preliminary data.</text>
</comment>
<proteinExistence type="predicted"/>
<name>A0A9N9NJN3_9GLOM</name>
<dbReference type="EMBL" id="CAJVPY010013121">
    <property type="protein sequence ID" value="CAG8738638.1"/>
    <property type="molecule type" value="Genomic_DNA"/>
</dbReference>
<accession>A0A9N9NJN3</accession>
<evidence type="ECO:0000313" key="2">
    <source>
        <dbReference type="Proteomes" id="UP000789405"/>
    </source>
</evidence>
<reference evidence="1" key="1">
    <citation type="submission" date="2021-06" db="EMBL/GenBank/DDBJ databases">
        <authorList>
            <person name="Kallberg Y."/>
            <person name="Tangrot J."/>
            <person name="Rosling A."/>
        </authorList>
    </citation>
    <scope>NUCLEOTIDE SEQUENCE</scope>
    <source>
        <strain evidence="1">MA453B</strain>
    </source>
</reference>
<organism evidence="1 2">
    <name type="scientific">Dentiscutata erythropus</name>
    <dbReference type="NCBI Taxonomy" id="1348616"/>
    <lineage>
        <taxon>Eukaryota</taxon>
        <taxon>Fungi</taxon>
        <taxon>Fungi incertae sedis</taxon>
        <taxon>Mucoromycota</taxon>
        <taxon>Glomeromycotina</taxon>
        <taxon>Glomeromycetes</taxon>
        <taxon>Diversisporales</taxon>
        <taxon>Gigasporaceae</taxon>
        <taxon>Dentiscutata</taxon>
    </lineage>
</organism>
<protein>
    <submittedName>
        <fullName evidence="1">15910_t:CDS:1</fullName>
    </submittedName>
</protein>
<keyword evidence="2" id="KW-1185">Reference proteome</keyword>
<feature type="non-terminal residue" evidence="1">
    <location>
        <position position="1"/>
    </location>
</feature>
<sequence length="43" mass="4968">IRVQTAWAMLIYIQAIDKPIATEKILDDKKIISIIQTKENNIN</sequence>
<dbReference type="Proteomes" id="UP000789405">
    <property type="component" value="Unassembled WGS sequence"/>
</dbReference>
<evidence type="ECO:0000313" key="1">
    <source>
        <dbReference type="EMBL" id="CAG8738638.1"/>
    </source>
</evidence>